<dbReference type="AlphaFoldDB" id="R7QHM6"/>
<evidence type="ECO:0000256" key="3">
    <source>
        <dbReference type="ARBA" id="ARBA00023242"/>
    </source>
</evidence>
<dbReference type="InterPro" id="IPR017930">
    <property type="entry name" value="Myb_dom"/>
</dbReference>
<protein>
    <submittedName>
        <fullName evidence="7">Uncharacterized protein</fullName>
    </submittedName>
</protein>
<evidence type="ECO:0000313" key="7">
    <source>
        <dbReference type="EMBL" id="CDF37997.1"/>
    </source>
</evidence>
<evidence type="ECO:0000256" key="1">
    <source>
        <dbReference type="ARBA" id="ARBA00023015"/>
    </source>
</evidence>
<dbReference type="KEGG" id="ccp:CHC_T00006040001"/>
<feature type="region of interest" description="Disordered" evidence="4">
    <location>
        <begin position="60"/>
        <end position="121"/>
    </location>
</feature>
<dbReference type="RefSeq" id="XP_005717866.1">
    <property type="nucleotide sequence ID" value="XM_005717809.1"/>
</dbReference>
<gene>
    <name evidence="7" type="ORF">CHC_T00006040001</name>
</gene>
<dbReference type="PANTHER" id="PTHR44042:SF67">
    <property type="entry name" value="MYB-LIKE PROTEIN I"/>
    <property type="match status" value="1"/>
</dbReference>
<evidence type="ECO:0000259" key="6">
    <source>
        <dbReference type="PROSITE" id="PS51294"/>
    </source>
</evidence>
<dbReference type="GO" id="GO:0003677">
    <property type="term" value="F:DNA binding"/>
    <property type="evidence" value="ECO:0007669"/>
    <property type="project" value="InterPro"/>
</dbReference>
<evidence type="ECO:0000313" key="8">
    <source>
        <dbReference type="Proteomes" id="UP000012073"/>
    </source>
</evidence>
<keyword evidence="3" id="KW-0539">Nucleus</keyword>
<feature type="domain" description="SANT" evidence="5">
    <location>
        <begin position="183"/>
        <end position="230"/>
    </location>
</feature>
<keyword evidence="1" id="KW-0805">Transcription regulation</keyword>
<dbReference type="PROSITE" id="PS51293">
    <property type="entry name" value="SANT"/>
    <property type="match status" value="1"/>
</dbReference>
<accession>R7QHM6</accession>
<feature type="region of interest" description="Disordered" evidence="4">
    <location>
        <begin position="235"/>
        <end position="295"/>
    </location>
</feature>
<evidence type="ECO:0000259" key="5">
    <source>
        <dbReference type="PROSITE" id="PS51293"/>
    </source>
</evidence>
<proteinExistence type="predicted"/>
<dbReference type="InterPro" id="IPR009057">
    <property type="entry name" value="Homeodomain-like_sf"/>
</dbReference>
<feature type="domain" description="HTH myb-type" evidence="6">
    <location>
        <begin position="183"/>
        <end position="230"/>
    </location>
</feature>
<dbReference type="Gene3D" id="1.10.10.60">
    <property type="entry name" value="Homeodomain-like"/>
    <property type="match status" value="1"/>
</dbReference>
<dbReference type="EMBL" id="HG001892">
    <property type="protein sequence ID" value="CDF37997.1"/>
    <property type="molecule type" value="Genomic_DNA"/>
</dbReference>
<dbReference type="PANTHER" id="PTHR44042">
    <property type="entry name" value="DUPLICATED HOMEODOMAIN-LIKE SUPERFAMILY PROTEIN-RELATED"/>
    <property type="match status" value="1"/>
</dbReference>
<organism evidence="7 8">
    <name type="scientific">Chondrus crispus</name>
    <name type="common">Carrageen Irish moss</name>
    <name type="synonym">Polymorpha crispa</name>
    <dbReference type="NCBI Taxonomy" id="2769"/>
    <lineage>
        <taxon>Eukaryota</taxon>
        <taxon>Rhodophyta</taxon>
        <taxon>Florideophyceae</taxon>
        <taxon>Rhodymeniophycidae</taxon>
        <taxon>Gigartinales</taxon>
        <taxon>Gigartinaceae</taxon>
        <taxon>Chondrus</taxon>
    </lineage>
</organism>
<sequence>MTCRLPPAQAHNPVSAEQYNILLARFNEQVLCRSRLESTLVAAREDNDFLHRRIADLSSSQPTTLHHQASAHPAYTSQPPTHHYSQPSSAAESKDQTHMDITPSSDKQENILPSEDSKGHDKEILSHCSDISGCKSAARMPDMKKPASRKSATVTATGGVSKKTKSKKERQAKAKIPGQSRYWTREEHQLFLEALNKYGHKNLRSISSYVGTRNMTQVRTHSQKYFMRLMREAKRQNPVGAKPATASGDEEASGADDGSRAASSTGKGATSASRGENSKAAVAVNNKEADTGDKYSVPNTCGMTLLCLVGEDTLAAKTS</sequence>
<dbReference type="Gramene" id="CDF37997">
    <property type="protein sequence ID" value="CDF37997"/>
    <property type="gene ID" value="CHC_T00006040001"/>
</dbReference>
<evidence type="ECO:0000256" key="2">
    <source>
        <dbReference type="ARBA" id="ARBA00023163"/>
    </source>
</evidence>
<keyword evidence="2" id="KW-0804">Transcription</keyword>
<reference evidence="8" key="1">
    <citation type="journal article" date="2013" name="Proc. Natl. Acad. Sci. U.S.A.">
        <title>Genome structure and metabolic features in the red seaweed Chondrus crispus shed light on evolution of the Archaeplastida.</title>
        <authorList>
            <person name="Collen J."/>
            <person name="Porcel B."/>
            <person name="Carre W."/>
            <person name="Ball S.G."/>
            <person name="Chaparro C."/>
            <person name="Tonon T."/>
            <person name="Barbeyron T."/>
            <person name="Michel G."/>
            <person name="Noel B."/>
            <person name="Valentin K."/>
            <person name="Elias M."/>
            <person name="Artiguenave F."/>
            <person name="Arun A."/>
            <person name="Aury J.M."/>
            <person name="Barbosa-Neto J.F."/>
            <person name="Bothwell J.H."/>
            <person name="Bouget F.Y."/>
            <person name="Brillet L."/>
            <person name="Cabello-Hurtado F."/>
            <person name="Capella-Gutierrez S."/>
            <person name="Charrier B."/>
            <person name="Cladiere L."/>
            <person name="Cock J.M."/>
            <person name="Coelho S.M."/>
            <person name="Colleoni C."/>
            <person name="Czjzek M."/>
            <person name="Da Silva C."/>
            <person name="Delage L."/>
            <person name="Denoeud F."/>
            <person name="Deschamps P."/>
            <person name="Dittami S.M."/>
            <person name="Gabaldon T."/>
            <person name="Gachon C.M."/>
            <person name="Groisillier A."/>
            <person name="Herve C."/>
            <person name="Jabbari K."/>
            <person name="Katinka M."/>
            <person name="Kloareg B."/>
            <person name="Kowalczyk N."/>
            <person name="Labadie K."/>
            <person name="Leblanc C."/>
            <person name="Lopez P.J."/>
            <person name="McLachlan D.H."/>
            <person name="Meslet-Cladiere L."/>
            <person name="Moustafa A."/>
            <person name="Nehr Z."/>
            <person name="Nyvall Collen P."/>
            <person name="Panaud O."/>
            <person name="Partensky F."/>
            <person name="Poulain J."/>
            <person name="Rensing S.A."/>
            <person name="Rousvoal S."/>
            <person name="Samson G."/>
            <person name="Symeonidi A."/>
            <person name="Weissenbach J."/>
            <person name="Zambounis A."/>
            <person name="Wincker P."/>
            <person name="Boyen C."/>
        </authorList>
    </citation>
    <scope>NUCLEOTIDE SEQUENCE [LARGE SCALE GENOMIC DNA]</scope>
    <source>
        <strain evidence="8">cv. Stackhouse</strain>
    </source>
</reference>
<feature type="compositionally biased region" description="Polar residues" evidence="4">
    <location>
        <begin position="75"/>
        <end position="91"/>
    </location>
</feature>
<name>R7QHM6_CHOCR</name>
<dbReference type="SUPFAM" id="SSF46689">
    <property type="entry name" value="Homeodomain-like"/>
    <property type="match status" value="1"/>
</dbReference>
<dbReference type="CDD" id="cd00167">
    <property type="entry name" value="SANT"/>
    <property type="match status" value="1"/>
</dbReference>
<dbReference type="InterPro" id="IPR006447">
    <property type="entry name" value="Myb_dom_plants"/>
</dbReference>
<dbReference type="Proteomes" id="UP000012073">
    <property type="component" value="Unassembled WGS sequence"/>
</dbReference>
<dbReference type="PROSITE" id="PS51294">
    <property type="entry name" value="HTH_MYB"/>
    <property type="match status" value="1"/>
</dbReference>
<dbReference type="STRING" id="2769.R7QHM6"/>
<dbReference type="InterPro" id="IPR001005">
    <property type="entry name" value="SANT/Myb"/>
</dbReference>
<feature type="compositionally biased region" description="Low complexity" evidence="4">
    <location>
        <begin position="260"/>
        <end position="275"/>
    </location>
</feature>
<dbReference type="InterPro" id="IPR017884">
    <property type="entry name" value="SANT_dom"/>
</dbReference>
<evidence type="ECO:0000256" key="4">
    <source>
        <dbReference type="SAM" id="MobiDB-lite"/>
    </source>
</evidence>
<keyword evidence="8" id="KW-1185">Reference proteome</keyword>
<dbReference type="SMART" id="SM00717">
    <property type="entry name" value="SANT"/>
    <property type="match status" value="1"/>
</dbReference>
<dbReference type="GeneID" id="17325585"/>
<dbReference type="NCBIfam" id="TIGR01557">
    <property type="entry name" value="myb_SHAQKYF"/>
    <property type="match status" value="1"/>
</dbReference>
<dbReference type="OrthoDB" id="5793at2759"/>
<feature type="region of interest" description="Disordered" evidence="4">
    <location>
        <begin position="136"/>
        <end position="177"/>
    </location>
</feature>
<dbReference type="Pfam" id="PF00249">
    <property type="entry name" value="Myb_DNA-binding"/>
    <property type="match status" value="1"/>
</dbReference>